<dbReference type="Gene3D" id="3.40.50.1820">
    <property type="entry name" value="alpha/beta hydrolase"/>
    <property type="match status" value="1"/>
</dbReference>
<evidence type="ECO:0000259" key="2">
    <source>
        <dbReference type="Pfam" id="PF12697"/>
    </source>
</evidence>
<accession>A0ABX7C1Y7</accession>
<dbReference type="NCBIfam" id="TIGR02427">
    <property type="entry name" value="protocat_pcaD"/>
    <property type="match status" value="1"/>
</dbReference>
<dbReference type="InterPro" id="IPR029058">
    <property type="entry name" value="AB_hydrolase_fold"/>
</dbReference>
<dbReference type="PANTHER" id="PTHR43798:SF31">
    <property type="entry name" value="AB HYDROLASE SUPERFAMILY PROTEIN YCLE"/>
    <property type="match status" value="1"/>
</dbReference>
<dbReference type="InterPro" id="IPR026968">
    <property type="entry name" value="PcaD/CatD"/>
</dbReference>
<dbReference type="InterPro" id="IPR000073">
    <property type="entry name" value="AB_hydrolase_1"/>
</dbReference>
<dbReference type="Pfam" id="PF12697">
    <property type="entry name" value="Abhydrolase_6"/>
    <property type="match status" value="1"/>
</dbReference>
<keyword evidence="1 3" id="KW-0378">Hydrolase</keyword>
<dbReference type="EMBL" id="CP068047">
    <property type="protein sequence ID" value="QQR37269.1"/>
    <property type="molecule type" value="Genomic_DNA"/>
</dbReference>
<protein>
    <submittedName>
        <fullName evidence="3">3-oxoadipate enol-lactonase</fullName>
        <ecNumber evidence="3">3.1.1.24</ecNumber>
    </submittedName>
</protein>
<dbReference type="PANTHER" id="PTHR43798">
    <property type="entry name" value="MONOACYLGLYCEROL LIPASE"/>
    <property type="match status" value="1"/>
</dbReference>
<keyword evidence="4" id="KW-1185">Reference proteome</keyword>
<proteinExistence type="predicted"/>
<dbReference type="Proteomes" id="UP000595460">
    <property type="component" value="Chromosome"/>
</dbReference>
<name>A0ABX7C1Y7_9HYPH</name>
<dbReference type="GO" id="GO:0047570">
    <property type="term" value="F:3-oxoadipate enol-lactonase activity"/>
    <property type="evidence" value="ECO:0007669"/>
    <property type="project" value="UniProtKB-EC"/>
</dbReference>
<feature type="domain" description="AB hydrolase-1" evidence="2">
    <location>
        <begin position="24"/>
        <end position="253"/>
    </location>
</feature>
<gene>
    <name evidence="3" type="primary">pcaD</name>
    <name evidence="3" type="ORF">JI749_06575</name>
</gene>
<dbReference type="PRINTS" id="PR00111">
    <property type="entry name" value="ABHYDROLASE"/>
</dbReference>
<organism evidence="3 4">
    <name type="scientific">Devosia oryziradicis</name>
    <dbReference type="NCBI Taxonomy" id="2801335"/>
    <lineage>
        <taxon>Bacteria</taxon>
        <taxon>Pseudomonadati</taxon>
        <taxon>Pseudomonadota</taxon>
        <taxon>Alphaproteobacteria</taxon>
        <taxon>Hyphomicrobiales</taxon>
        <taxon>Devosiaceae</taxon>
        <taxon>Devosia</taxon>
    </lineage>
</organism>
<reference evidence="3 4" key="1">
    <citation type="submission" date="2021-01" db="EMBL/GenBank/DDBJ databases">
        <title>Genome seq and assembly of Devosia sp. G19.</title>
        <authorList>
            <person name="Chhetri G."/>
        </authorList>
    </citation>
    <scope>NUCLEOTIDE SEQUENCE [LARGE SCALE GENOMIC DNA]</scope>
    <source>
        <strain evidence="3 4">G19</strain>
    </source>
</reference>
<dbReference type="EC" id="3.1.1.24" evidence="3"/>
<evidence type="ECO:0000313" key="4">
    <source>
        <dbReference type="Proteomes" id="UP000595460"/>
    </source>
</evidence>
<dbReference type="SUPFAM" id="SSF53474">
    <property type="entry name" value="alpha/beta-Hydrolases"/>
    <property type="match status" value="1"/>
</dbReference>
<evidence type="ECO:0000256" key="1">
    <source>
        <dbReference type="ARBA" id="ARBA00022801"/>
    </source>
</evidence>
<sequence length="264" mass="28513">MAFASINGVVLHFRVEGRADAPSLVLANSLGTDARIWDRVITQFTPRYRVVSYDKRGHGLSDAPPGDYRLDDHVDDLEGLLQHLGIERLALAGVSVGGLIAQAYALRHPHRLAALVLCDTAPKVGDAAMWSQRISAVRDNGLDAIVEPVMARWFSEGFRSGRSVELAGWRNMFLRMPVDGYAGTCAALRDADLRDAIGAIATPTLVIVGEQDLSTPVDLVRSMAEAIVGARFAIIPNCGHIPSIEQPQALAAAMTQFLNEVGYD</sequence>
<dbReference type="RefSeq" id="WP_201661109.1">
    <property type="nucleotide sequence ID" value="NZ_CP068047.1"/>
</dbReference>
<dbReference type="InterPro" id="IPR050266">
    <property type="entry name" value="AB_hydrolase_sf"/>
</dbReference>
<evidence type="ECO:0000313" key="3">
    <source>
        <dbReference type="EMBL" id="QQR37269.1"/>
    </source>
</evidence>